<accession>A0A9W8PRV5</accession>
<organism evidence="3 4">
    <name type="scientific">Fusarium irregulare</name>
    <dbReference type="NCBI Taxonomy" id="2494466"/>
    <lineage>
        <taxon>Eukaryota</taxon>
        <taxon>Fungi</taxon>
        <taxon>Dikarya</taxon>
        <taxon>Ascomycota</taxon>
        <taxon>Pezizomycotina</taxon>
        <taxon>Sordariomycetes</taxon>
        <taxon>Hypocreomycetidae</taxon>
        <taxon>Hypocreales</taxon>
        <taxon>Nectriaceae</taxon>
        <taxon>Fusarium</taxon>
        <taxon>Fusarium incarnatum-equiseti species complex</taxon>
    </lineage>
</organism>
<feature type="region of interest" description="Disordered" evidence="1">
    <location>
        <begin position="1"/>
        <end position="21"/>
    </location>
</feature>
<dbReference type="Proteomes" id="UP001152130">
    <property type="component" value="Unassembled WGS sequence"/>
</dbReference>
<reference evidence="3" key="1">
    <citation type="submission" date="2022-10" db="EMBL/GenBank/DDBJ databases">
        <title>Fusarium specimens isolated from Avocado Roots.</title>
        <authorList>
            <person name="Stajich J."/>
            <person name="Roper C."/>
            <person name="Heimlech-Rivalta G."/>
        </authorList>
    </citation>
    <scope>NUCLEOTIDE SEQUENCE</scope>
    <source>
        <strain evidence="3">CF00143</strain>
    </source>
</reference>
<dbReference type="Gene3D" id="3.30.160.60">
    <property type="entry name" value="Classic Zinc Finger"/>
    <property type="match status" value="1"/>
</dbReference>
<evidence type="ECO:0000313" key="3">
    <source>
        <dbReference type="EMBL" id="KAJ4016351.1"/>
    </source>
</evidence>
<dbReference type="AlphaFoldDB" id="A0A9W8PRV5"/>
<protein>
    <recommendedName>
        <fullName evidence="2">C2H2-type domain-containing protein</fullName>
    </recommendedName>
</protein>
<evidence type="ECO:0000313" key="4">
    <source>
        <dbReference type="Proteomes" id="UP001152130"/>
    </source>
</evidence>
<name>A0A9W8PRV5_9HYPO</name>
<keyword evidence="4" id="KW-1185">Reference proteome</keyword>
<dbReference type="EMBL" id="JAPDHF010000006">
    <property type="protein sequence ID" value="KAJ4016351.1"/>
    <property type="molecule type" value="Genomic_DNA"/>
</dbReference>
<feature type="domain" description="C2H2-type" evidence="2">
    <location>
        <begin position="36"/>
        <end position="57"/>
    </location>
</feature>
<proteinExistence type="predicted"/>
<comment type="caution">
    <text evidence="3">The sequence shown here is derived from an EMBL/GenBank/DDBJ whole genome shotgun (WGS) entry which is preliminary data.</text>
</comment>
<dbReference type="PROSITE" id="PS00028">
    <property type="entry name" value="ZINC_FINGER_C2H2_1"/>
    <property type="match status" value="1"/>
</dbReference>
<dbReference type="InterPro" id="IPR013087">
    <property type="entry name" value="Znf_C2H2_type"/>
</dbReference>
<gene>
    <name evidence="3" type="ORF">NW766_004544</name>
</gene>
<evidence type="ECO:0000259" key="2">
    <source>
        <dbReference type="PROSITE" id="PS00028"/>
    </source>
</evidence>
<sequence length="98" mass="11416">MEPARKRIKLEDEPSPQRLPSPELSLEEIIAAESRCQECPLAFNNIAELYRHISKYHYNKYVCKACDEGCQDKKQFAQGIGRTGRREHKTRNRQIALN</sequence>
<evidence type="ECO:0000256" key="1">
    <source>
        <dbReference type="SAM" id="MobiDB-lite"/>
    </source>
</evidence>